<comment type="caution">
    <text evidence="1">The sequence shown here is derived from an EMBL/GenBank/DDBJ whole genome shotgun (WGS) entry which is preliminary data.</text>
</comment>
<evidence type="ECO:0000313" key="1">
    <source>
        <dbReference type="EMBL" id="GMN62005.1"/>
    </source>
</evidence>
<sequence>MSVMELPEDLVMKMEKTESQDRRRFQVDDDEISSDFIAIPFVTRIYLSRPTVATSTGLQASVAILESRSPSEIRHDLLWNCNLLGEIRHDLESEDRDAGEILVYVIILISTSTSSLFLF</sequence>
<accession>A0AA88DVR6</accession>
<dbReference type="Proteomes" id="UP001187192">
    <property type="component" value="Unassembled WGS sequence"/>
</dbReference>
<protein>
    <submittedName>
        <fullName evidence="1">Uncharacterized protein</fullName>
    </submittedName>
</protein>
<organism evidence="1 2">
    <name type="scientific">Ficus carica</name>
    <name type="common">Common fig</name>
    <dbReference type="NCBI Taxonomy" id="3494"/>
    <lineage>
        <taxon>Eukaryota</taxon>
        <taxon>Viridiplantae</taxon>
        <taxon>Streptophyta</taxon>
        <taxon>Embryophyta</taxon>
        <taxon>Tracheophyta</taxon>
        <taxon>Spermatophyta</taxon>
        <taxon>Magnoliopsida</taxon>
        <taxon>eudicotyledons</taxon>
        <taxon>Gunneridae</taxon>
        <taxon>Pentapetalae</taxon>
        <taxon>rosids</taxon>
        <taxon>fabids</taxon>
        <taxon>Rosales</taxon>
        <taxon>Moraceae</taxon>
        <taxon>Ficeae</taxon>
        <taxon>Ficus</taxon>
    </lineage>
</organism>
<name>A0AA88DVR6_FICCA</name>
<dbReference type="AlphaFoldDB" id="A0AA88DVR6"/>
<keyword evidence="2" id="KW-1185">Reference proteome</keyword>
<evidence type="ECO:0000313" key="2">
    <source>
        <dbReference type="Proteomes" id="UP001187192"/>
    </source>
</evidence>
<proteinExistence type="predicted"/>
<dbReference type="EMBL" id="BTGU01000121">
    <property type="protein sequence ID" value="GMN62005.1"/>
    <property type="molecule type" value="Genomic_DNA"/>
</dbReference>
<gene>
    <name evidence="1" type="ORF">TIFTF001_031078</name>
</gene>
<reference evidence="1" key="1">
    <citation type="submission" date="2023-07" db="EMBL/GenBank/DDBJ databases">
        <title>draft genome sequence of fig (Ficus carica).</title>
        <authorList>
            <person name="Takahashi T."/>
            <person name="Nishimura K."/>
        </authorList>
    </citation>
    <scope>NUCLEOTIDE SEQUENCE</scope>
</reference>